<accession>A0ABS4J6I2</accession>
<evidence type="ECO:0000313" key="4">
    <source>
        <dbReference type="Proteomes" id="UP001519287"/>
    </source>
</evidence>
<evidence type="ECO:0000259" key="2">
    <source>
        <dbReference type="Pfam" id="PF02342"/>
    </source>
</evidence>
<name>A0ABS4J6I2_9BACL</name>
<dbReference type="CDD" id="cd06974">
    <property type="entry name" value="TerD_like"/>
    <property type="match status" value="1"/>
</dbReference>
<feature type="compositionally biased region" description="Polar residues" evidence="1">
    <location>
        <begin position="205"/>
        <end position="218"/>
    </location>
</feature>
<evidence type="ECO:0000256" key="1">
    <source>
        <dbReference type="SAM" id="MobiDB-lite"/>
    </source>
</evidence>
<dbReference type="Gene3D" id="2.60.60.30">
    <property type="entry name" value="sav2460 like domains"/>
    <property type="match status" value="1"/>
</dbReference>
<keyword evidence="4" id="KW-1185">Reference proteome</keyword>
<feature type="domain" description="TerD" evidence="2">
    <location>
        <begin position="2"/>
        <end position="176"/>
    </location>
</feature>
<protein>
    <submittedName>
        <fullName evidence="3">Stress response protein SCP2</fullName>
    </submittedName>
</protein>
<dbReference type="PANTHER" id="PTHR32097">
    <property type="entry name" value="CAMP-BINDING PROTEIN 1-RELATED"/>
    <property type="match status" value="1"/>
</dbReference>
<organism evidence="3 4">
    <name type="scientific">Paenibacillus eucommiae</name>
    <dbReference type="NCBI Taxonomy" id="1355755"/>
    <lineage>
        <taxon>Bacteria</taxon>
        <taxon>Bacillati</taxon>
        <taxon>Bacillota</taxon>
        <taxon>Bacilli</taxon>
        <taxon>Bacillales</taxon>
        <taxon>Paenibacillaceae</taxon>
        <taxon>Paenibacillus</taxon>
    </lineage>
</organism>
<reference evidence="3 4" key="1">
    <citation type="submission" date="2021-03" db="EMBL/GenBank/DDBJ databases">
        <title>Genomic Encyclopedia of Type Strains, Phase IV (KMG-IV): sequencing the most valuable type-strain genomes for metagenomic binning, comparative biology and taxonomic classification.</title>
        <authorList>
            <person name="Goeker M."/>
        </authorList>
    </citation>
    <scope>NUCLEOTIDE SEQUENCE [LARGE SCALE GENOMIC DNA]</scope>
    <source>
        <strain evidence="3 4">DSM 26048</strain>
    </source>
</reference>
<dbReference type="PANTHER" id="PTHR32097:SF18">
    <property type="entry name" value="RING-TYPE DOMAIN-CONTAINING PROTEIN"/>
    <property type="match status" value="1"/>
</dbReference>
<feature type="region of interest" description="Disordered" evidence="1">
    <location>
        <begin position="184"/>
        <end position="219"/>
    </location>
</feature>
<comment type="caution">
    <text evidence="3">The sequence shown here is derived from an EMBL/GenBank/DDBJ whole genome shotgun (WGS) entry which is preliminary data.</text>
</comment>
<evidence type="ECO:0000313" key="3">
    <source>
        <dbReference type="EMBL" id="MBP1995438.1"/>
    </source>
</evidence>
<sequence>MNILKGQKVDITKDRNISKLLIELEWSQADATIEIDGAAFLLSASGQCEQDENLIFYGNPVSQEDAVLHSKPNGSSKEQFTMSMQKLPAEVQKIALALTVQEGGSADHHFGSVSQLKLRIINPVNSETIIAFEFGTDLNQETAIVAGELYLHKGEWKFNAIGSGFNGGLAALCSNYGIEVLEEEAADEEAGEEQESAQMARAESSHSPLQGGTQQPVSVATPPRMISQRLVVLHKQEAVSIQPSATLTATLQWENPRHDLDLYVFYVNKQGIADKIHYKNREKATSSSYFEFKGDSAQAAVETVTIRSADELLYVLFAVYSPLTNGVSSFKSMRARVTVKTDSGQTLIAPLTQNNQSASWVAISKLDLSKGNQLIVSHVEAYSKPGSNQEPRLQPDGIFHMN</sequence>
<dbReference type="RefSeq" id="WP_209977242.1">
    <property type="nucleotide sequence ID" value="NZ_JAGGLB010000034.1"/>
</dbReference>
<dbReference type="Proteomes" id="UP001519287">
    <property type="component" value="Unassembled WGS sequence"/>
</dbReference>
<gene>
    <name evidence="3" type="ORF">J2Z66_007080</name>
</gene>
<feature type="compositionally biased region" description="Acidic residues" evidence="1">
    <location>
        <begin position="184"/>
        <end position="195"/>
    </location>
</feature>
<proteinExistence type="predicted"/>
<dbReference type="InterPro" id="IPR051324">
    <property type="entry name" value="Stress/Tellurium_Resist"/>
</dbReference>
<dbReference type="Pfam" id="PF02342">
    <property type="entry name" value="TerD"/>
    <property type="match status" value="1"/>
</dbReference>
<dbReference type="EMBL" id="JAGGLB010000034">
    <property type="protein sequence ID" value="MBP1995438.1"/>
    <property type="molecule type" value="Genomic_DNA"/>
</dbReference>
<dbReference type="InterPro" id="IPR003325">
    <property type="entry name" value="TerD"/>
</dbReference>